<dbReference type="InterPro" id="IPR000398">
    <property type="entry name" value="Thymidylate_synthase"/>
</dbReference>
<dbReference type="GO" id="GO:0032259">
    <property type="term" value="P:methylation"/>
    <property type="evidence" value="ECO:0007669"/>
    <property type="project" value="UniProtKB-KW"/>
</dbReference>
<evidence type="ECO:0000313" key="5">
    <source>
        <dbReference type="EMBL" id="KPM48331.1"/>
    </source>
</evidence>
<evidence type="ECO:0000259" key="4">
    <source>
        <dbReference type="Pfam" id="PF00303"/>
    </source>
</evidence>
<dbReference type="InterPro" id="IPR045097">
    <property type="entry name" value="Thymidate_synth/dCMP_Mease"/>
</dbReference>
<dbReference type="CDD" id="cd00351">
    <property type="entry name" value="TS_Pyrimidine_HMase"/>
    <property type="match status" value="1"/>
</dbReference>
<reference evidence="5 6" key="1">
    <citation type="submission" date="2015-07" db="EMBL/GenBank/DDBJ databases">
        <title>The draft genome sequence of Leadbetterella sp. JN14-9.</title>
        <authorList>
            <person name="Liu Y."/>
            <person name="Du J."/>
            <person name="Shao Z."/>
        </authorList>
    </citation>
    <scope>NUCLEOTIDE SEQUENCE [LARGE SCALE GENOMIC DNA]</scope>
    <source>
        <strain evidence="5 6">JN14-9</strain>
    </source>
</reference>
<organism evidence="5 6">
    <name type="scientific">Jiulongibacter sediminis</name>
    <dbReference type="NCBI Taxonomy" id="1605367"/>
    <lineage>
        <taxon>Bacteria</taxon>
        <taxon>Pseudomonadati</taxon>
        <taxon>Bacteroidota</taxon>
        <taxon>Cytophagia</taxon>
        <taxon>Cytophagales</taxon>
        <taxon>Leadbetterellaceae</taxon>
        <taxon>Jiulongibacter</taxon>
    </lineage>
</organism>
<accession>A0A0P7C2M4</accession>
<name>A0A0P7C2M4_9BACT</name>
<gene>
    <name evidence="5" type="ORF">AFM12_06680</name>
</gene>
<dbReference type="PRINTS" id="PR00108">
    <property type="entry name" value="THYMDSNTHASE"/>
</dbReference>
<dbReference type="AlphaFoldDB" id="A0A0P7C2M4"/>
<proteinExistence type="predicted"/>
<dbReference type="InterPro" id="IPR036926">
    <property type="entry name" value="Thymidate_synth/dCMP_Mease_sf"/>
</dbReference>
<dbReference type="Gene3D" id="3.30.572.10">
    <property type="entry name" value="Thymidylate synthase/dCMP hydroxymethylase domain"/>
    <property type="match status" value="1"/>
</dbReference>
<dbReference type="SUPFAM" id="SSF55831">
    <property type="entry name" value="Thymidylate synthase/dCMP hydroxymethylase"/>
    <property type="match status" value="1"/>
</dbReference>
<keyword evidence="3" id="KW-0808">Transferase</keyword>
<dbReference type="STRING" id="1605367.AFM12_06680"/>
<dbReference type="PANTHER" id="PTHR11548:SF9">
    <property type="entry name" value="THYMIDYLATE SYNTHASE"/>
    <property type="match status" value="1"/>
</dbReference>
<dbReference type="Proteomes" id="UP000050454">
    <property type="component" value="Unassembled WGS sequence"/>
</dbReference>
<dbReference type="PATRIC" id="fig|1605367.3.peg.2705"/>
<sequence>MISIQEETLDDLLQETYNALLNHKVNYEAHKGVVSYEILGASLCLKNPRSRLSSSYNKKMIFSGLGELFWYFTGDNKLDFISHYIKRYEKYSDTNELGEKYIHGGYGPRIFGNEHLSLIISKLKKKPTTRKAVIQLFENDDLLEEYEDIPCTLTLHFIIRNNKLFLFVNMRSNDAFRGLPHDIFCFTMLQEMVSSILGVELGEYYHYVSSLHIYKKDLAKVISYQNEGYFIKEQMKELPPNFELSTLDKLINAEDKIRDGGHETVLKYQSEFDEYWFDILLLLSIFNCWKKGEIQEAKMLNMNMRSKAFRTYVDEKLKDV</sequence>
<dbReference type="EMBL" id="LGTQ01000006">
    <property type="protein sequence ID" value="KPM48331.1"/>
    <property type="molecule type" value="Genomic_DNA"/>
</dbReference>
<dbReference type="PANTHER" id="PTHR11548">
    <property type="entry name" value="THYMIDYLATE SYNTHASE 1"/>
    <property type="match status" value="1"/>
</dbReference>
<dbReference type="EC" id="2.1.1.45" evidence="1"/>
<keyword evidence="6" id="KW-1185">Reference proteome</keyword>
<dbReference type="GO" id="GO:0006231">
    <property type="term" value="P:dTMP biosynthetic process"/>
    <property type="evidence" value="ECO:0007669"/>
    <property type="project" value="InterPro"/>
</dbReference>
<feature type="domain" description="Thymidylate synthase/dCMP hydroxymethylase" evidence="4">
    <location>
        <begin position="55"/>
        <end position="221"/>
    </location>
</feature>
<dbReference type="Pfam" id="PF00303">
    <property type="entry name" value="Thymidylat_synt"/>
    <property type="match status" value="1"/>
</dbReference>
<evidence type="ECO:0000256" key="2">
    <source>
        <dbReference type="ARBA" id="ARBA00022603"/>
    </source>
</evidence>
<comment type="caution">
    <text evidence="5">The sequence shown here is derived from an EMBL/GenBank/DDBJ whole genome shotgun (WGS) entry which is preliminary data.</text>
</comment>
<dbReference type="RefSeq" id="WP_082391228.1">
    <property type="nucleotide sequence ID" value="NZ_JXSZ01000006.1"/>
</dbReference>
<dbReference type="GO" id="GO:0004799">
    <property type="term" value="F:thymidylate synthase activity"/>
    <property type="evidence" value="ECO:0007669"/>
    <property type="project" value="UniProtKB-EC"/>
</dbReference>
<dbReference type="GO" id="GO:0005829">
    <property type="term" value="C:cytosol"/>
    <property type="evidence" value="ECO:0007669"/>
    <property type="project" value="TreeGrafter"/>
</dbReference>
<evidence type="ECO:0000313" key="6">
    <source>
        <dbReference type="Proteomes" id="UP000050454"/>
    </source>
</evidence>
<keyword evidence="2" id="KW-0489">Methyltransferase</keyword>
<dbReference type="OrthoDB" id="7182974at2"/>
<evidence type="ECO:0000256" key="1">
    <source>
        <dbReference type="ARBA" id="ARBA00011947"/>
    </source>
</evidence>
<evidence type="ECO:0000256" key="3">
    <source>
        <dbReference type="ARBA" id="ARBA00022679"/>
    </source>
</evidence>
<dbReference type="InterPro" id="IPR023451">
    <property type="entry name" value="Thymidate_synth/dCMP_Mease_dom"/>
</dbReference>
<protein>
    <recommendedName>
        <fullName evidence="1">thymidylate synthase</fullName>
        <ecNumber evidence="1">2.1.1.45</ecNumber>
    </recommendedName>
</protein>